<dbReference type="InterPro" id="IPR052158">
    <property type="entry name" value="INH-QAR"/>
</dbReference>
<evidence type="ECO:0000256" key="2">
    <source>
        <dbReference type="ARBA" id="ARBA00023125"/>
    </source>
</evidence>
<dbReference type="SUPFAM" id="SSF52317">
    <property type="entry name" value="Class I glutamine amidotransferase-like"/>
    <property type="match status" value="1"/>
</dbReference>
<keyword evidence="2" id="KW-0238">DNA-binding</keyword>
<dbReference type="GO" id="GO:0003700">
    <property type="term" value="F:DNA-binding transcription factor activity"/>
    <property type="evidence" value="ECO:0007669"/>
    <property type="project" value="InterPro"/>
</dbReference>
<evidence type="ECO:0000313" key="6">
    <source>
        <dbReference type="Proteomes" id="UP000464787"/>
    </source>
</evidence>
<dbReference type="GO" id="GO:0043565">
    <property type="term" value="F:sequence-specific DNA binding"/>
    <property type="evidence" value="ECO:0007669"/>
    <property type="project" value="InterPro"/>
</dbReference>
<protein>
    <submittedName>
        <fullName evidence="5">Helix-turn-helix domain-containing protein</fullName>
    </submittedName>
</protein>
<proteinExistence type="predicted"/>
<dbReference type="InterPro" id="IPR009057">
    <property type="entry name" value="Homeodomain-like_sf"/>
</dbReference>
<evidence type="ECO:0000256" key="1">
    <source>
        <dbReference type="ARBA" id="ARBA00023015"/>
    </source>
</evidence>
<dbReference type="RefSeq" id="WP_160554475.1">
    <property type="nucleotide sequence ID" value="NZ_CP047650.1"/>
</dbReference>
<organism evidence="5 6">
    <name type="scientific">Xylophilus rhododendri</name>
    <dbReference type="NCBI Taxonomy" id="2697032"/>
    <lineage>
        <taxon>Bacteria</taxon>
        <taxon>Pseudomonadati</taxon>
        <taxon>Pseudomonadota</taxon>
        <taxon>Betaproteobacteria</taxon>
        <taxon>Burkholderiales</taxon>
        <taxon>Xylophilus</taxon>
    </lineage>
</organism>
<keyword evidence="6" id="KW-1185">Reference proteome</keyword>
<dbReference type="PANTHER" id="PTHR43130:SF3">
    <property type="entry name" value="HTH-TYPE TRANSCRIPTIONAL REGULATOR RV1931C"/>
    <property type="match status" value="1"/>
</dbReference>
<dbReference type="InterPro" id="IPR029062">
    <property type="entry name" value="Class_I_gatase-like"/>
</dbReference>
<keyword evidence="1" id="KW-0805">Transcription regulation</keyword>
<dbReference type="SUPFAM" id="SSF46689">
    <property type="entry name" value="Homeodomain-like"/>
    <property type="match status" value="2"/>
</dbReference>
<dbReference type="Gene3D" id="1.10.10.60">
    <property type="entry name" value="Homeodomain-like"/>
    <property type="match status" value="1"/>
</dbReference>
<accession>A0A857JDB8</accession>
<dbReference type="SMART" id="SM00342">
    <property type="entry name" value="HTH_ARAC"/>
    <property type="match status" value="1"/>
</dbReference>
<dbReference type="Pfam" id="PF12833">
    <property type="entry name" value="HTH_18"/>
    <property type="match status" value="1"/>
</dbReference>
<dbReference type="Proteomes" id="UP000464787">
    <property type="component" value="Chromosome"/>
</dbReference>
<dbReference type="InterPro" id="IPR002818">
    <property type="entry name" value="DJ-1/PfpI"/>
</dbReference>
<gene>
    <name evidence="5" type="ORF">GT347_23370</name>
</gene>
<dbReference type="KEGG" id="xyk:GT347_23370"/>
<dbReference type="Gene3D" id="3.40.50.880">
    <property type="match status" value="1"/>
</dbReference>
<dbReference type="PROSITE" id="PS00041">
    <property type="entry name" value="HTH_ARAC_FAMILY_1"/>
    <property type="match status" value="1"/>
</dbReference>
<sequence length="324" mass="35345">MPLPLSVDIVVYPGFKALEAIGPMSVFDYANVHLARRGDPPGYRVNVAAQRVGPVPSDTSMQLHASRALGQDDLPDLALVVGSREIEAALASAPGIVDWLRAAAPRLPRLVSLCSGSFFLAAAGLLEGRRAATHWSVAALLQQRHPQVQVDADAIYVREGRLWTSAGVTAGIDLALALVEEDFGRTLALEVARDLVMYLKRPGGQSQFSVHLASQATGHAGIREVQDWTLAHLDEALSPAQLADRAAMSERNFRRVFLQETGQSPSEFIETARLERARRLLEESDLPLKTVAARVGLRSEQPLRHLFVRRLGITPQAYRDRFGG</sequence>
<name>A0A857JDB8_9BURK</name>
<feature type="domain" description="HTH araC/xylS-type" evidence="4">
    <location>
        <begin position="223"/>
        <end position="321"/>
    </location>
</feature>
<dbReference type="PANTHER" id="PTHR43130">
    <property type="entry name" value="ARAC-FAMILY TRANSCRIPTIONAL REGULATOR"/>
    <property type="match status" value="1"/>
</dbReference>
<dbReference type="InterPro" id="IPR018062">
    <property type="entry name" value="HTH_AraC-typ_CS"/>
</dbReference>
<evidence type="ECO:0000256" key="3">
    <source>
        <dbReference type="ARBA" id="ARBA00023163"/>
    </source>
</evidence>
<dbReference type="CDD" id="cd03137">
    <property type="entry name" value="GATase1_AraC_1"/>
    <property type="match status" value="1"/>
</dbReference>
<reference evidence="5 6" key="1">
    <citation type="submission" date="2020-01" db="EMBL/GenBank/DDBJ databases">
        <title>Genome sequencing of strain KACC 21265.</title>
        <authorList>
            <person name="Heo J."/>
            <person name="Kim S.-J."/>
            <person name="Kim J.-S."/>
            <person name="Hong S.-B."/>
            <person name="Kwon S.-W."/>
        </authorList>
    </citation>
    <scope>NUCLEOTIDE SEQUENCE [LARGE SCALE GENOMIC DNA]</scope>
    <source>
        <strain evidence="5 6">KACC 21265</strain>
    </source>
</reference>
<evidence type="ECO:0000313" key="5">
    <source>
        <dbReference type="EMBL" id="QHJ00666.1"/>
    </source>
</evidence>
<dbReference type="InterPro" id="IPR018060">
    <property type="entry name" value="HTH_AraC"/>
</dbReference>
<dbReference type="AlphaFoldDB" id="A0A857JDB8"/>
<dbReference type="PROSITE" id="PS01124">
    <property type="entry name" value="HTH_ARAC_FAMILY_2"/>
    <property type="match status" value="1"/>
</dbReference>
<dbReference type="EMBL" id="CP047650">
    <property type="protein sequence ID" value="QHJ00666.1"/>
    <property type="molecule type" value="Genomic_DNA"/>
</dbReference>
<keyword evidence="3" id="KW-0804">Transcription</keyword>
<evidence type="ECO:0000259" key="4">
    <source>
        <dbReference type="PROSITE" id="PS01124"/>
    </source>
</evidence>
<dbReference type="Pfam" id="PF01965">
    <property type="entry name" value="DJ-1_PfpI"/>
    <property type="match status" value="1"/>
</dbReference>